<dbReference type="GO" id="GO:0003677">
    <property type="term" value="F:DNA binding"/>
    <property type="evidence" value="ECO:0007669"/>
    <property type="project" value="InterPro"/>
</dbReference>
<dbReference type="Gene3D" id="1.10.260.40">
    <property type="entry name" value="lambda repressor-like DNA-binding domains"/>
    <property type="match status" value="1"/>
</dbReference>
<dbReference type="PROSITE" id="PS50943">
    <property type="entry name" value="HTH_CROC1"/>
    <property type="match status" value="1"/>
</dbReference>
<dbReference type="SUPFAM" id="SSF47413">
    <property type="entry name" value="lambda repressor-like DNA-binding domains"/>
    <property type="match status" value="1"/>
</dbReference>
<evidence type="ECO:0000313" key="2">
    <source>
        <dbReference type="EMBL" id="PIK28402.1"/>
    </source>
</evidence>
<accession>A0A2G8IY21</accession>
<dbReference type="EMBL" id="PEKP01000004">
    <property type="protein sequence ID" value="PIK28402.1"/>
    <property type="molecule type" value="Genomic_DNA"/>
</dbReference>
<name>A0A2G8IY21_BACPU</name>
<sequence length="72" mass="8327">MAKQKVSMLLKEARKRKKLTHQNVVDLLKIPITRQYYGAIERGERTPTVNVAKQIATILGVDWVIFFDEDVN</sequence>
<dbReference type="CDD" id="cd00093">
    <property type="entry name" value="HTH_XRE"/>
    <property type="match status" value="1"/>
</dbReference>
<reference evidence="2 3" key="1">
    <citation type="submission" date="2017-11" db="EMBL/GenBank/DDBJ databases">
        <title>Draft genome sequence of Bacillus pumilus 51_5il from lake Gorkoye (Russia: Novosibirsk region).</title>
        <authorList>
            <person name="Shipova A.A."/>
            <person name="Rozanov A.S."/>
            <person name="Bryanskaya A.V."/>
            <person name="Peltek S.E."/>
        </authorList>
    </citation>
    <scope>NUCLEOTIDE SEQUENCE [LARGE SCALE GENOMIC DNA]</scope>
    <source>
        <strain evidence="2 3">51_5il</strain>
    </source>
</reference>
<evidence type="ECO:0000313" key="3">
    <source>
        <dbReference type="Proteomes" id="UP000230768"/>
    </source>
</evidence>
<dbReference type="AlphaFoldDB" id="A0A2G8IY21"/>
<organism evidence="2 3">
    <name type="scientific">Bacillus pumilus</name>
    <name type="common">Bacillus mesentericus</name>
    <dbReference type="NCBI Taxonomy" id="1408"/>
    <lineage>
        <taxon>Bacteria</taxon>
        <taxon>Bacillati</taxon>
        <taxon>Bacillota</taxon>
        <taxon>Bacilli</taxon>
        <taxon>Bacillales</taxon>
        <taxon>Bacillaceae</taxon>
        <taxon>Bacillus</taxon>
    </lineage>
</organism>
<dbReference type="Pfam" id="PF01381">
    <property type="entry name" value="HTH_3"/>
    <property type="match status" value="1"/>
</dbReference>
<gene>
    <name evidence="2" type="ORF">CTV99_03545</name>
</gene>
<dbReference type="RefSeq" id="WP_099726306.1">
    <property type="nucleotide sequence ID" value="NZ_PEKP01000004.1"/>
</dbReference>
<dbReference type="Proteomes" id="UP000230768">
    <property type="component" value="Unassembled WGS sequence"/>
</dbReference>
<evidence type="ECO:0000259" key="1">
    <source>
        <dbReference type="PROSITE" id="PS50943"/>
    </source>
</evidence>
<proteinExistence type="predicted"/>
<protein>
    <submittedName>
        <fullName evidence="2">Transcriptional regulator</fullName>
    </submittedName>
</protein>
<dbReference type="SMART" id="SM00530">
    <property type="entry name" value="HTH_XRE"/>
    <property type="match status" value="1"/>
</dbReference>
<feature type="domain" description="HTH cro/C1-type" evidence="1">
    <location>
        <begin position="10"/>
        <end position="66"/>
    </location>
</feature>
<dbReference type="InterPro" id="IPR010982">
    <property type="entry name" value="Lambda_DNA-bd_dom_sf"/>
</dbReference>
<dbReference type="InterPro" id="IPR001387">
    <property type="entry name" value="Cro/C1-type_HTH"/>
</dbReference>
<comment type="caution">
    <text evidence="2">The sequence shown here is derived from an EMBL/GenBank/DDBJ whole genome shotgun (WGS) entry which is preliminary data.</text>
</comment>